<feature type="domain" description="HTH LytTR-type" evidence="1">
    <location>
        <begin position="27"/>
        <end position="110"/>
    </location>
</feature>
<dbReference type="SMART" id="SM00850">
    <property type="entry name" value="LytTR"/>
    <property type="match status" value="1"/>
</dbReference>
<dbReference type="GO" id="GO:0003677">
    <property type="term" value="F:DNA binding"/>
    <property type="evidence" value="ECO:0007669"/>
    <property type="project" value="InterPro"/>
</dbReference>
<gene>
    <name evidence="2" type="ORF">AFM12_14860</name>
</gene>
<dbReference type="AlphaFoldDB" id="A0A0P7C279"/>
<dbReference type="Proteomes" id="UP000050454">
    <property type="component" value="Unassembled WGS sequence"/>
</dbReference>
<dbReference type="Gene3D" id="2.40.50.1020">
    <property type="entry name" value="LytTr DNA-binding domain"/>
    <property type="match status" value="1"/>
</dbReference>
<keyword evidence="3" id="KW-1185">Reference proteome</keyword>
<evidence type="ECO:0000313" key="2">
    <source>
        <dbReference type="EMBL" id="KPM47431.1"/>
    </source>
</evidence>
<accession>A0A0P7C279</accession>
<dbReference type="OrthoDB" id="1187461at2"/>
<evidence type="ECO:0000259" key="1">
    <source>
        <dbReference type="PROSITE" id="PS50930"/>
    </source>
</evidence>
<dbReference type="PROSITE" id="PS50930">
    <property type="entry name" value="HTH_LYTTR"/>
    <property type="match status" value="1"/>
</dbReference>
<dbReference type="Pfam" id="PF04397">
    <property type="entry name" value="LytTR"/>
    <property type="match status" value="1"/>
</dbReference>
<evidence type="ECO:0000313" key="3">
    <source>
        <dbReference type="Proteomes" id="UP000050454"/>
    </source>
</evidence>
<name>A0A0P7C279_9BACT</name>
<protein>
    <recommendedName>
        <fullName evidence="1">HTH LytTR-type domain-containing protein</fullName>
    </recommendedName>
</protein>
<dbReference type="STRING" id="1605367.AFM12_14860"/>
<comment type="caution">
    <text evidence="2">The sequence shown here is derived from an EMBL/GenBank/DDBJ whole genome shotgun (WGS) entry which is preliminary data.</text>
</comment>
<dbReference type="InterPro" id="IPR007492">
    <property type="entry name" value="LytTR_DNA-bd_dom"/>
</dbReference>
<dbReference type="EMBL" id="LGTQ01000011">
    <property type="protein sequence ID" value="KPM47431.1"/>
    <property type="molecule type" value="Genomic_DNA"/>
</dbReference>
<organism evidence="2 3">
    <name type="scientific">Jiulongibacter sediminis</name>
    <dbReference type="NCBI Taxonomy" id="1605367"/>
    <lineage>
        <taxon>Bacteria</taxon>
        <taxon>Pseudomonadati</taxon>
        <taxon>Bacteroidota</taxon>
        <taxon>Cytophagia</taxon>
        <taxon>Cytophagales</taxon>
        <taxon>Leadbetterellaceae</taxon>
        <taxon>Jiulongibacter</taxon>
    </lineage>
</organism>
<sequence>MSNGNSINCKMQTNMKTSIHVGGRMAFNPTEIAWLEADINYTRIHLISGRKTVVATTLGVLEERFKAYGFVRPNRKAVVNKQFILKTEEKSLLLKDQTQLTISRRREVVL</sequence>
<reference evidence="2 3" key="1">
    <citation type="submission" date="2015-07" db="EMBL/GenBank/DDBJ databases">
        <title>The draft genome sequence of Leadbetterella sp. JN14-9.</title>
        <authorList>
            <person name="Liu Y."/>
            <person name="Du J."/>
            <person name="Shao Z."/>
        </authorList>
    </citation>
    <scope>NUCLEOTIDE SEQUENCE [LARGE SCALE GENOMIC DNA]</scope>
    <source>
        <strain evidence="2 3">JN14-9</strain>
    </source>
</reference>
<proteinExistence type="predicted"/>